<comment type="caution">
    <text evidence="3">The sequence shown here is derived from an EMBL/GenBank/DDBJ whole genome shotgun (WGS) entry which is preliminary data.</text>
</comment>
<dbReference type="Gene3D" id="2.120.10.80">
    <property type="entry name" value="Kelch-type beta propeller"/>
    <property type="match status" value="1"/>
</dbReference>
<protein>
    <recommendedName>
        <fullName evidence="9">DNA-binding transcriptional activator of the SARP family</fullName>
    </recommendedName>
</protein>
<dbReference type="GO" id="GO:0003677">
    <property type="term" value="F:DNA binding"/>
    <property type="evidence" value="ECO:0007669"/>
    <property type="project" value="TreeGrafter"/>
</dbReference>
<reference evidence="6 7" key="1">
    <citation type="submission" date="2018-08" db="EMBL/GenBank/DDBJ databases">
        <title>A genome reference for cultivated species of the human gut microbiota.</title>
        <authorList>
            <person name="Zou Y."/>
            <person name="Xue W."/>
            <person name="Luo G."/>
        </authorList>
    </citation>
    <scope>NUCLEOTIDE SEQUENCE [LARGE SCALE GENOMIC DNA]</scope>
    <source>
        <strain evidence="5 7">AF38-2</strain>
        <strain evidence="4 8">AF46-11NS</strain>
        <strain evidence="3 6">TF10-34</strain>
    </source>
</reference>
<dbReference type="InterPro" id="IPR006652">
    <property type="entry name" value="Kelch_1"/>
</dbReference>
<dbReference type="SUPFAM" id="SSF50965">
    <property type="entry name" value="Galactose oxidase, central domain"/>
    <property type="match status" value="1"/>
</dbReference>
<evidence type="ECO:0008006" key="9">
    <source>
        <dbReference type="Google" id="ProtNLM"/>
    </source>
</evidence>
<feature type="transmembrane region" description="Helical" evidence="1">
    <location>
        <begin position="551"/>
        <end position="572"/>
    </location>
</feature>
<evidence type="ECO:0000256" key="1">
    <source>
        <dbReference type="SAM" id="Phobius"/>
    </source>
</evidence>
<keyword evidence="2" id="KW-0732">Signal</keyword>
<organism evidence="3 6">
    <name type="scientific">Bacteroides xylanisolvens</name>
    <dbReference type="NCBI Taxonomy" id="371601"/>
    <lineage>
        <taxon>Bacteria</taxon>
        <taxon>Pseudomonadati</taxon>
        <taxon>Bacteroidota</taxon>
        <taxon>Bacteroidia</taxon>
        <taxon>Bacteroidales</taxon>
        <taxon>Bacteroidaceae</taxon>
        <taxon>Bacteroides</taxon>
    </lineage>
</organism>
<name>A0A3E4NMK2_9BACE</name>
<keyword evidence="1" id="KW-0812">Transmembrane</keyword>
<dbReference type="GO" id="GO:0006355">
    <property type="term" value="P:regulation of DNA-templated transcription"/>
    <property type="evidence" value="ECO:0007669"/>
    <property type="project" value="TreeGrafter"/>
</dbReference>
<dbReference type="Proteomes" id="UP000285503">
    <property type="component" value="Unassembled WGS sequence"/>
</dbReference>
<dbReference type="EMBL" id="QROO01000038">
    <property type="protein sequence ID" value="RHL33305.1"/>
    <property type="molecule type" value="Genomic_DNA"/>
</dbReference>
<keyword evidence="1" id="KW-0472">Membrane</keyword>
<dbReference type="InterPro" id="IPR051677">
    <property type="entry name" value="AfsR-DnrI-RedD_regulator"/>
</dbReference>
<evidence type="ECO:0000313" key="3">
    <source>
        <dbReference type="EMBL" id="RGK66349.1"/>
    </source>
</evidence>
<dbReference type="InterPro" id="IPR015915">
    <property type="entry name" value="Kelch-typ_b-propeller"/>
</dbReference>
<dbReference type="RefSeq" id="WP_117683377.1">
    <property type="nucleotide sequence ID" value="NZ_JAQEVD010000003.1"/>
</dbReference>
<gene>
    <name evidence="5" type="ORF">DW027_22545</name>
    <name evidence="4" type="ORF">DW075_00310</name>
    <name evidence="3" type="ORF">DXD03_03505</name>
</gene>
<feature type="signal peptide" evidence="2">
    <location>
        <begin position="1"/>
        <end position="23"/>
    </location>
</feature>
<dbReference type="Proteomes" id="UP000284495">
    <property type="component" value="Unassembled WGS sequence"/>
</dbReference>
<evidence type="ECO:0000313" key="7">
    <source>
        <dbReference type="Proteomes" id="UP000284495"/>
    </source>
</evidence>
<evidence type="ECO:0000313" key="5">
    <source>
        <dbReference type="EMBL" id="RHL33305.1"/>
    </source>
</evidence>
<dbReference type="InterPro" id="IPR011043">
    <property type="entry name" value="Gal_Oxase/kelch_b-propeller"/>
</dbReference>
<evidence type="ECO:0000313" key="4">
    <source>
        <dbReference type="EMBL" id="RHK30020.1"/>
    </source>
</evidence>
<dbReference type="AlphaFoldDB" id="A0A3E4NMK2"/>
<accession>A0A3E4NMK2</accession>
<feature type="chain" id="PRO_5036337772" description="DNA-binding transcriptional activator of the SARP family" evidence="2">
    <location>
        <begin position="24"/>
        <end position="877"/>
    </location>
</feature>
<evidence type="ECO:0000313" key="6">
    <source>
        <dbReference type="Proteomes" id="UP000261210"/>
    </source>
</evidence>
<dbReference type="PANTHER" id="PTHR35807">
    <property type="entry name" value="TRANSCRIPTIONAL REGULATOR REDD-RELATED"/>
    <property type="match status" value="1"/>
</dbReference>
<keyword evidence="1" id="KW-1133">Transmembrane helix</keyword>
<sequence>MINVKNILLYCIIMASVSLAVYASPLPEDTDYGLYFNADQSAGNERTQLYINDGKQIGFKEDLTVDFDMMVRQHGIPFGSIAHIALDNGQIIRLIHATDEKDRIRPALVYNNALTYLSTDNLHKGNWMNVSVKIVADKNNVIVRYADIDTTLVVPVKGAKSAVVTMGRMDNYNSDIVPMNLKDIRISTDGRQRFYWKLGKHNDDICLDSMNRAVAKATFPKWLIDNHREWSLIYTDTISGNADIAFNRQSAQIYITRDNEIDVIDEEGSLVCAWSVNGSPHTASCSGHAVYDPITAELVFYSLSLGVAKRFSTQSLNWTVDKDFPWDPLHYNHARAFNPADSSYYFFGGYGHYAYRNELYRLSPGSDVIERVNYANLIPPRFGAAMTAVDNKLYILGGRGNEAGKQALETYFYYDLWEIDLKTLKARKVWEYRPAKDEQGWMFASSMIKLPGEDALYALNMDNSGGTLLRYSMNNPEFSEVSRPINNTNSYQNFDFSLYYSPEAAKFFLIIHKITVSKQHTISIYSLSTPLLHDAELKQMDETGNRSAVKWYWVVVALLLIAVAVRVVVWAIKKKKQDYQLENPVADTSDIVVETVQSHEPAPADEKTLTGDVEELIQEEPVKQYYDASKSSIVLIGGFSVHDKDGNDITASITPKLKELLLLMIFASKKYDRGISVGRVTEVMWYDKEGSSVRNNRNVTVRKLRIILESIGDIELSNQGGFMKLSIPESVYCDYNELYRCVEMLENRNNFSDDESFDRMLEILLGGALLPNTFYPWLDEYKSAFSNLSIDILISLLHKALKDGNNKMVFRIVRVMFIHDPLSEKALSAYCRTLVSQGKRGIAKKVYDRFCKEYLATMAEPFDFSFNDVLIGKCEGR</sequence>
<dbReference type="Pfam" id="PF01344">
    <property type="entry name" value="Kelch_1"/>
    <property type="match status" value="1"/>
</dbReference>
<dbReference type="Proteomes" id="UP000261210">
    <property type="component" value="Unassembled WGS sequence"/>
</dbReference>
<evidence type="ECO:0000313" key="8">
    <source>
        <dbReference type="Proteomes" id="UP000285503"/>
    </source>
</evidence>
<proteinExistence type="predicted"/>
<dbReference type="EMBL" id="QSQU01000004">
    <property type="protein sequence ID" value="RGK66349.1"/>
    <property type="molecule type" value="Genomic_DNA"/>
</dbReference>
<evidence type="ECO:0000256" key="2">
    <source>
        <dbReference type="SAM" id="SignalP"/>
    </source>
</evidence>
<dbReference type="PANTHER" id="PTHR35807:SF1">
    <property type="entry name" value="TRANSCRIPTIONAL REGULATOR REDD"/>
    <property type="match status" value="1"/>
</dbReference>
<dbReference type="EMBL" id="QRNE01000001">
    <property type="protein sequence ID" value="RHK30020.1"/>
    <property type="molecule type" value="Genomic_DNA"/>
</dbReference>